<organism evidence="1 2">
    <name type="scientific">Piloderma croceum (strain F 1598)</name>
    <dbReference type="NCBI Taxonomy" id="765440"/>
    <lineage>
        <taxon>Eukaryota</taxon>
        <taxon>Fungi</taxon>
        <taxon>Dikarya</taxon>
        <taxon>Basidiomycota</taxon>
        <taxon>Agaricomycotina</taxon>
        <taxon>Agaricomycetes</taxon>
        <taxon>Agaricomycetidae</taxon>
        <taxon>Atheliales</taxon>
        <taxon>Atheliaceae</taxon>
        <taxon>Piloderma</taxon>
    </lineage>
</organism>
<gene>
    <name evidence="1" type="ORF">PILCRDRAFT_487120</name>
</gene>
<reference evidence="2" key="2">
    <citation type="submission" date="2015-01" db="EMBL/GenBank/DDBJ databases">
        <title>Evolutionary Origins and Diversification of the Mycorrhizal Mutualists.</title>
        <authorList>
            <consortium name="DOE Joint Genome Institute"/>
            <consortium name="Mycorrhizal Genomics Consortium"/>
            <person name="Kohler A."/>
            <person name="Kuo A."/>
            <person name="Nagy L.G."/>
            <person name="Floudas D."/>
            <person name="Copeland A."/>
            <person name="Barry K.W."/>
            <person name="Cichocki N."/>
            <person name="Veneault-Fourrey C."/>
            <person name="LaButti K."/>
            <person name="Lindquist E.A."/>
            <person name="Lipzen A."/>
            <person name="Lundell T."/>
            <person name="Morin E."/>
            <person name="Murat C."/>
            <person name="Riley R."/>
            <person name="Ohm R."/>
            <person name="Sun H."/>
            <person name="Tunlid A."/>
            <person name="Henrissat B."/>
            <person name="Grigoriev I.V."/>
            <person name="Hibbett D.S."/>
            <person name="Martin F."/>
        </authorList>
    </citation>
    <scope>NUCLEOTIDE SEQUENCE [LARGE SCALE GENOMIC DNA]</scope>
    <source>
        <strain evidence="2">F 1598</strain>
    </source>
</reference>
<sequence length="59" mass="6456">MICWPKTEAWTMCSTFPSSSGPALYSLVWIHNFTVHSRLDFGATSQIGVKAPGKAQIVT</sequence>
<dbReference type="Proteomes" id="UP000054166">
    <property type="component" value="Unassembled WGS sequence"/>
</dbReference>
<dbReference type="InParanoid" id="A0A0C3FRF5"/>
<evidence type="ECO:0000313" key="2">
    <source>
        <dbReference type="Proteomes" id="UP000054166"/>
    </source>
</evidence>
<reference evidence="1 2" key="1">
    <citation type="submission" date="2014-04" db="EMBL/GenBank/DDBJ databases">
        <authorList>
            <consortium name="DOE Joint Genome Institute"/>
            <person name="Kuo A."/>
            <person name="Tarkka M."/>
            <person name="Buscot F."/>
            <person name="Kohler A."/>
            <person name="Nagy L.G."/>
            <person name="Floudas D."/>
            <person name="Copeland A."/>
            <person name="Barry K.W."/>
            <person name="Cichocki N."/>
            <person name="Veneault-Fourrey C."/>
            <person name="LaButti K."/>
            <person name="Lindquist E.A."/>
            <person name="Lipzen A."/>
            <person name="Lundell T."/>
            <person name="Morin E."/>
            <person name="Murat C."/>
            <person name="Sun H."/>
            <person name="Tunlid A."/>
            <person name="Henrissat B."/>
            <person name="Grigoriev I.V."/>
            <person name="Hibbett D.S."/>
            <person name="Martin F."/>
            <person name="Nordberg H.P."/>
            <person name="Cantor M.N."/>
            <person name="Hua S.X."/>
        </authorList>
    </citation>
    <scope>NUCLEOTIDE SEQUENCE [LARGE SCALE GENOMIC DNA]</scope>
    <source>
        <strain evidence="1 2">F 1598</strain>
    </source>
</reference>
<accession>A0A0C3FRF5</accession>
<protein>
    <submittedName>
        <fullName evidence="1">Uncharacterized protein</fullName>
    </submittedName>
</protein>
<dbReference type="HOGENOM" id="CLU_2961646_0_0_1"/>
<dbReference type="EMBL" id="KN832997">
    <property type="protein sequence ID" value="KIM81691.1"/>
    <property type="molecule type" value="Genomic_DNA"/>
</dbReference>
<evidence type="ECO:0000313" key="1">
    <source>
        <dbReference type="EMBL" id="KIM81691.1"/>
    </source>
</evidence>
<proteinExistence type="predicted"/>
<name>A0A0C3FRF5_PILCF</name>
<keyword evidence="2" id="KW-1185">Reference proteome</keyword>
<dbReference type="AlphaFoldDB" id="A0A0C3FRF5"/>